<dbReference type="SUPFAM" id="SSF53822">
    <property type="entry name" value="Periplasmic binding protein-like I"/>
    <property type="match status" value="1"/>
</dbReference>
<sequence>MKKKMTYLFCAVLMLGIALAGFRPNAAEAAGGAVKIALIIESTVDDKGWCQAMHDGILQAQKELPGRIEYSYSEKMKPVDAGSAVLQYVSQGYHIIIGHGAQYKNLMLEMAEEYPDVTFAFGTSAEIGPDNVFTYMPQSEETGYLSGLIAGMTTKKNTVGLVGPVDGGDAARYNRGFVLGVQAVNPKAKIMVAHTGSFADFVKAGEVAETQIKAGADVLTGSSQQALGALRAVADHRDAPIWWVGQDIAQIRITEGYKCIAASSYNYGAVIVSLVAKLDAGVRGGECIPLNFSNGGFVFAFNETLKNMYTGAVEQKVNEALEKFRATPDTLDWSAVDYSKL</sequence>
<dbReference type="PANTHER" id="PTHR34296:SF2">
    <property type="entry name" value="ABC TRANSPORTER GUANOSINE-BINDING PROTEIN NUPN"/>
    <property type="match status" value="1"/>
</dbReference>
<name>A0A644VIG4_9ZZZZ</name>
<dbReference type="Pfam" id="PF02608">
    <property type="entry name" value="Bmp"/>
    <property type="match status" value="1"/>
</dbReference>
<comment type="similarity">
    <text evidence="2">Belongs to the BMP lipoprotein family.</text>
</comment>
<protein>
    <recommendedName>
        <fullName evidence="7">ABC transporter substrate-binding protein PnrA-like domain-containing protein</fullName>
    </recommendedName>
</protein>
<dbReference type="GO" id="GO:0005886">
    <property type="term" value="C:plasma membrane"/>
    <property type="evidence" value="ECO:0007669"/>
    <property type="project" value="UniProtKB-SubCell"/>
</dbReference>
<proteinExistence type="inferred from homology"/>
<evidence type="ECO:0000256" key="1">
    <source>
        <dbReference type="ARBA" id="ARBA00004193"/>
    </source>
</evidence>
<evidence type="ECO:0000256" key="3">
    <source>
        <dbReference type="ARBA" id="ARBA00022475"/>
    </source>
</evidence>
<evidence type="ECO:0000256" key="4">
    <source>
        <dbReference type="ARBA" id="ARBA00022729"/>
    </source>
</evidence>
<dbReference type="PANTHER" id="PTHR34296">
    <property type="entry name" value="TRANSCRIPTIONAL ACTIVATOR PROTEIN MED"/>
    <property type="match status" value="1"/>
</dbReference>
<keyword evidence="6" id="KW-0449">Lipoprotein</keyword>
<dbReference type="EMBL" id="VSSQ01000323">
    <property type="protein sequence ID" value="MPL91179.1"/>
    <property type="molecule type" value="Genomic_DNA"/>
</dbReference>
<keyword evidence="4" id="KW-0732">Signal</keyword>
<comment type="subcellular location">
    <subcellularLocation>
        <location evidence="1">Cell membrane</location>
        <topology evidence="1">Lipid-anchor</topology>
    </subcellularLocation>
</comment>
<evidence type="ECO:0000256" key="6">
    <source>
        <dbReference type="ARBA" id="ARBA00023288"/>
    </source>
</evidence>
<evidence type="ECO:0000313" key="8">
    <source>
        <dbReference type="EMBL" id="MPL91179.1"/>
    </source>
</evidence>
<comment type="caution">
    <text evidence="8">The sequence shown here is derived from an EMBL/GenBank/DDBJ whole genome shotgun (WGS) entry which is preliminary data.</text>
</comment>
<dbReference type="CDD" id="cd06304">
    <property type="entry name" value="PBP1_BmpA_Med_PnrA-like"/>
    <property type="match status" value="1"/>
</dbReference>
<keyword evidence="3" id="KW-1003">Cell membrane</keyword>
<dbReference type="InterPro" id="IPR050957">
    <property type="entry name" value="BMP_lipoprotein"/>
</dbReference>
<keyword evidence="5" id="KW-0472">Membrane</keyword>
<dbReference type="InterPro" id="IPR003760">
    <property type="entry name" value="PnrA-like"/>
</dbReference>
<accession>A0A644VIG4</accession>
<gene>
    <name evidence="8" type="ORF">SDC9_37244</name>
</gene>
<dbReference type="AlphaFoldDB" id="A0A644VIG4"/>
<dbReference type="InterPro" id="IPR028082">
    <property type="entry name" value="Peripla_BP_I"/>
</dbReference>
<feature type="domain" description="ABC transporter substrate-binding protein PnrA-like" evidence="7">
    <location>
        <begin position="34"/>
        <end position="323"/>
    </location>
</feature>
<organism evidence="8">
    <name type="scientific">bioreactor metagenome</name>
    <dbReference type="NCBI Taxonomy" id="1076179"/>
    <lineage>
        <taxon>unclassified sequences</taxon>
        <taxon>metagenomes</taxon>
        <taxon>ecological metagenomes</taxon>
    </lineage>
</organism>
<evidence type="ECO:0000256" key="5">
    <source>
        <dbReference type="ARBA" id="ARBA00023136"/>
    </source>
</evidence>
<evidence type="ECO:0000256" key="2">
    <source>
        <dbReference type="ARBA" id="ARBA00008610"/>
    </source>
</evidence>
<evidence type="ECO:0000259" key="7">
    <source>
        <dbReference type="Pfam" id="PF02608"/>
    </source>
</evidence>
<reference evidence="8" key="1">
    <citation type="submission" date="2019-08" db="EMBL/GenBank/DDBJ databases">
        <authorList>
            <person name="Kucharzyk K."/>
            <person name="Murdoch R.W."/>
            <person name="Higgins S."/>
            <person name="Loffler F."/>
        </authorList>
    </citation>
    <scope>NUCLEOTIDE SEQUENCE</scope>
</reference>
<dbReference type="Gene3D" id="3.40.50.2300">
    <property type="match status" value="2"/>
</dbReference>